<gene>
    <name evidence="4" type="ORF">DACRYDRAFT_22015</name>
</gene>
<evidence type="ECO:0000256" key="2">
    <source>
        <dbReference type="SAM" id="Phobius"/>
    </source>
</evidence>
<dbReference type="EMBL" id="JH795862">
    <property type="protein sequence ID" value="EJU02341.1"/>
    <property type="molecule type" value="Genomic_DNA"/>
</dbReference>
<feature type="transmembrane region" description="Helical" evidence="2">
    <location>
        <begin position="324"/>
        <end position="345"/>
    </location>
</feature>
<evidence type="ECO:0000256" key="3">
    <source>
        <dbReference type="SAM" id="SignalP"/>
    </source>
</evidence>
<evidence type="ECO:0008006" key="6">
    <source>
        <dbReference type="Google" id="ProtNLM"/>
    </source>
</evidence>
<accession>M5FWL9</accession>
<proteinExistence type="predicted"/>
<dbReference type="STRING" id="1858805.M5FWL9"/>
<feature type="compositionally biased region" description="Low complexity" evidence="1">
    <location>
        <begin position="273"/>
        <end position="317"/>
    </location>
</feature>
<keyword evidence="2" id="KW-1133">Transmembrane helix</keyword>
<name>M5FWL9_DACPD</name>
<dbReference type="AlphaFoldDB" id="M5FWL9"/>
<keyword evidence="2" id="KW-0472">Membrane</keyword>
<reference evidence="4 5" key="1">
    <citation type="journal article" date="2012" name="Science">
        <title>The Paleozoic origin of enzymatic lignin decomposition reconstructed from 31 fungal genomes.</title>
        <authorList>
            <person name="Floudas D."/>
            <person name="Binder M."/>
            <person name="Riley R."/>
            <person name="Barry K."/>
            <person name="Blanchette R.A."/>
            <person name="Henrissat B."/>
            <person name="Martinez A.T."/>
            <person name="Otillar R."/>
            <person name="Spatafora J.W."/>
            <person name="Yadav J.S."/>
            <person name="Aerts A."/>
            <person name="Benoit I."/>
            <person name="Boyd A."/>
            <person name="Carlson A."/>
            <person name="Copeland A."/>
            <person name="Coutinho P.M."/>
            <person name="de Vries R.P."/>
            <person name="Ferreira P."/>
            <person name="Findley K."/>
            <person name="Foster B."/>
            <person name="Gaskell J."/>
            <person name="Glotzer D."/>
            <person name="Gorecki P."/>
            <person name="Heitman J."/>
            <person name="Hesse C."/>
            <person name="Hori C."/>
            <person name="Igarashi K."/>
            <person name="Jurgens J.A."/>
            <person name="Kallen N."/>
            <person name="Kersten P."/>
            <person name="Kohler A."/>
            <person name="Kuees U."/>
            <person name="Kumar T.K.A."/>
            <person name="Kuo A."/>
            <person name="LaButti K."/>
            <person name="Larrondo L.F."/>
            <person name="Lindquist E."/>
            <person name="Ling A."/>
            <person name="Lombard V."/>
            <person name="Lucas S."/>
            <person name="Lundell T."/>
            <person name="Martin R."/>
            <person name="McLaughlin D.J."/>
            <person name="Morgenstern I."/>
            <person name="Morin E."/>
            <person name="Murat C."/>
            <person name="Nagy L.G."/>
            <person name="Nolan M."/>
            <person name="Ohm R.A."/>
            <person name="Patyshakuliyeva A."/>
            <person name="Rokas A."/>
            <person name="Ruiz-Duenas F.J."/>
            <person name="Sabat G."/>
            <person name="Salamov A."/>
            <person name="Samejima M."/>
            <person name="Schmutz J."/>
            <person name="Slot J.C."/>
            <person name="St John F."/>
            <person name="Stenlid J."/>
            <person name="Sun H."/>
            <person name="Sun S."/>
            <person name="Syed K."/>
            <person name="Tsang A."/>
            <person name="Wiebenga A."/>
            <person name="Young D."/>
            <person name="Pisabarro A."/>
            <person name="Eastwood D.C."/>
            <person name="Martin F."/>
            <person name="Cullen D."/>
            <person name="Grigoriev I.V."/>
            <person name="Hibbett D.S."/>
        </authorList>
    </citation>
    <scope>NUCLEOTIDE SEQUENCE [LARGE SCALE GENOMIC DNA]</scope>
    <source>
        <strain evidence="4 5">DJM-731 SS1</strain>
    </source>
</reference>
<sequence>MFSLVAVPLLLSAYTSAQYTATYLPSNAPPTSEQDQSGTNQCGSGHSQTSMCQNVYINSVQDFCLWAPPSTDGTNSTIGETERIEVAWCMKDGYGTRLIPDGTIKGAHFVQTPDYVQVTGFGDFTKMNIPAGDQGGELDPHGADGNGNPIGGLVFGSSFGQLQQYHEWTNYMAVDQFCIRACKDSPNAPLLCNHIYDVMGCNWNMPGNYDLGVFENCVGDTGPAMGIYVEGNTTSTFQQGQPVTPPAQPAPSSSQCSSFSTIQNGQTAAALPSASSGSSGTTTSTGSGSRMTSTGSSRNTSPTGSPSATTTAKSSAGHVVPTSMGGMFAVAGAMILGLVGGAVFVL</sequence>
<dbReference type="Proteomes" id="UP000030653">
    <property type="component" value="Unassembled WGS sequence"/>
</dbReference>
<evidence type="ECO:0000313" key="4">
    <source>
        <dbReference type="EMBL" id="EJU02341.1"/>
    </source>
</evidence>
<feature type="region of interest" description="Disordered" evidence="1">
    <location>
        <begin position="236"/>
        <end position="317"/>
    </location>
</feature>
<dbReference type="GeneID" id="63687702"/>
<dbReference type="OMA" id="DVMGCMW"/>
<dbReference type="OrthoDB" id="2564904at2759"/>
<feature type="signal peptide" evidence="3">
    <location>
        <begin position="1"/>
        <end position="17"/>
    </location>
</feature>
<keyword evidence="5" id="KW-1185">Reference proteome</keyword>
<organism evidence="4 5">
    <name type="scientific">Dacryopinax primogenitus (strain DJM 731)</name>
    <name type="common">Brown rot fungus</name>
    <dbReference type="NCBI Taxonomy" id="1858805"/>
    <lineage>
        <taxon>Eukaryota</taxon>
        <taxon>Fungi</taxon>
        <taxon>Dikarya</taxon>
        <taxon>Basidiomycota</taxon>
        <taxon>Agaricomycotina</taxon>
        <taxon>Dacrymycetes</taxon>
        <taxon>Dacrymycetales</taxon>
        <taxon>Dacrymycetaceae</taxon>
        <taxon>Dacryopinax</taxon>
    </lineage>
</organism>
<evidence type="ECO:0000256" key="1">
    <source>
        <dbReference type="SAM" id="MobiDB-lite"/>
    </source>
</evidence>
<feature type="chain" id="PRO_5004067250" description="Macrofage activating glyco protein" evidence="3">
    <location>
        <begin position="18"/>
        <end position="346"/>
    </location>
</feature>
<keyword evidence="3" id="KW-0732">Signal</keyword>
<dbReference type="RefSeq" id="XP_040629235.1">
    <property type="nucleotide sequence ID" value="XM_040772640.1"/>
</dbReference>
<evidence type="ECO:0000313" key="5">
    <source>
        <dbReference type="Proteomes" id="UP000030653"/>
    </source>
</evidence>
<protein>
    <recommendedName>
        <fullName evidence="6">Macrofage activating glyco protein</fullName>
    </recommendedName>
</protein>
<keyword evidence="2" id="KW-0812">Transmembrane</keyword>
<dbReference type="HOGENOM" id="CLU_036093_1_0_1"/>